<evidence type="ECO:0000256" key="7">
    <source>
        <dbReference type="ARBA" id="ARBA00022801"/>
    </source>
</evidence>
<dbReference type="Pfam" id="PF03372">
    <property type="entry name" value="Exo_endo_phos"/>
    <property type="match status" value="1"/>
</dbReference>
<comment type="cofactor">
    <cofactor evidence="2">
        <name>Mg(2+)</name>
        <dbReference type="ChEBI" id="CHEBI:18420"/>
    </cofactor>
</comment>
<protein>
    <recommendedName>
        <fullName evidence="11">Endonuclease/exonuclease/phosphatase domain-containing protein</fullName>
    </recommendedName>
</protein>
<evidence type="ECO:0000313" key="13">
    <source>
        <dbReference type="Proteomes" id="UP000626109"/>
    </source>
</evidence>
<evidence type="ECO:0000256" key="9">
    <source>
        <dbReference type="ARBA" id="ARBA00023204"/>
    </source>
</evidence>
<feature type="non-terminal residue" evidence="12">
    <location>
        <position position="96"/>
    </location>
</feature>
<evidence type="ECO:0000256" key="5">
    <source>
        <dbReference type="ARBA" id="ARBA00022723"/>
    </source>
</evidence>
<reference evidence="12" key="1">
    <citation type="submission" date="2021-02" db="EMBL/GenBank/DDBJ databases">
        <authorList>
            <person name="Dougan E. K."/>
            <person name="Rhodes N."/>
            <person name="Thang M."/>
            <person name="Chan C."/>
        </authorList>
    </citation>
    <scope>NUCLEOTIDE SEQUENCE</scope>
</reference>
<dbReference type="GO" id="GO:0005737">
    <property type="term" value="C:cytoplasm"/>
    <property type="evidence" value="ECO:0007669"/>
    <property type="project" value="TreeGrafter"/>
</dbReference>
<dbReference type="PANTHER" id="PTHR15822:SF4">
    <property type="entry name" value="TYROSYL-DNA PHOSPHODIESTERASE 2"/>
    <property type="match status" value="1"/>
</dbReference>
<dbReference type="InterPro" id="IPR051547">
    <property type="entry name" value="TDP2-like"/>
</dbReference>
<proteinExistence type="predicted"/>
<evidence type="ECO:0000259" key="11">
    <source>
        <dbReference type="Pfam" id="PF03372"/>
    </source>
</evidence>
<keyword evidence="6" id="KW-0227">DNA damage</keyword>
<dbReference type="SUPFAM" id="SSF56219">
    <property type="entry name" value="DNase I-like"/>
    <property type="match status" value="1"/>
</dbReference>
<comment type="cofactor">
    <cofactor evidence="1">
        <name>Mn(2+)</name>
        <dbReference type="ChEBI" id="CHEBI:29035"/>
    </cofactor>
</comment>
<evidence type="ECO:0000256" key="8">
    <source>
        <dbReference type="ARBA" id="ARBA00022842"/>
    </source>
</evidence>
<evidence type="ECO:0000256" key="4">
    <source>
        <dbReference type="ARBA" id="ARBA00022722"/>
    </source>
</evidence>
<dbReference type="AlphaFoldDB" id="A0A813L238"/>
<dbReference type="PANTHER" id="PTHR15822">
    <property type="entry name" value="TRAF AND TNF RECEPTOR-ASSOCIATED PROTEIN"/>
    <property type="match status" value="1"/>
</dbReference>
<gene>
    <name evidence="12" type="ORF">PGLA2088_LOCUS37586</name>
</gene>
<evidence type="ECO:0000313" key="12">
    <source>
        <dbReference type="EMBL" id="CAE8713522.1"/>
    </source>
</evidence>
<dbReference type="Proteomes" id="UP000626109">
    <property type="component" value="Unassembled WGS sequence"/>
</dbReference>
<dbReference type="GO" id="GO:0003697">
    <property type="term" value="F:single-stranded DNA binding"/>
    <property type="evidence" value="ECO:0007669"/>
    <property type="project" value="TreeGrafter"/>
</dbReference>
<organism evidence="12 13">
    <name type="scientific">Polarella glacialis</name>
    <name type="common">Dinoflagellate</name>
    <dbReference type="NCBI Taxonomy" id="89957"/>
    <lineage>
        <taxon>Eukaryota</taxon>
        <taxon>Sar</taxon>
        <taxon>Alveolata</taxon>
        <taxon>Dinophyceae</taxon>
        <taxon>Suessiales</taxon>
        <taxon>Suessiaceae</taxon>
        <taxon>Polarella</taxon>
    </lineage>
</organism>
<dbReference type="InterPro" id="IPR005135">
    <property type="entry name" value="Endo/exonuclease/phosphatase"/>
</dbReference>
<dbReference type="GO" id="GO:0004518">
    <property type="term" value="F:nuclease activity"/>
    <property type="evidence" value="ECO:0007669"/>
    <property type="project" value="UniProtKB-KW"/>
</dbReference>
<sequence length="96" mass="11364">VRFLTFNIWFSQHEMRRRMAAIGDIMLLKAPDMVALQEMTGEHWQICQEHPAFAQYTWSSPATRGYYTMIGSRVPFLSQPSRREFEVTRMGRDLLH</sequence>
<dbReference type="GO" id="GO:0046872">
    <property type="term" value="F:metal ion binding"/>
    <property type="evidence" value="ECO:0007669"/>
    <property type="project" value="UniProtKB-KW"/>
</dbReference>
<keyword evidence="10" id="KW-0539">Nucleus</keyword>
<name>A0A813L238_POLGL</name>
<keyword evidence="9" id="KW-0234">DNA repair</keyword>
<accession>A0A813L238</accession>
<keyword evidence="8" id="KW-0460">Magnesium</keyword>
<feature type="domain" description="Endonuclease/exonuclease/phosphatase" evidence="11">
    <location>
        <begin position="4"/>
        <end position="81"/>
    </location>
</feature>
<evidence type="ECO:0000256" key="6">
    <source>
        <dbReference type="ARBA" id="ARBA00022763"/>
    </source>
</evidence>
<keyword evidence="4" id="KW-0540">Nuclease</keyword>
<comment type="subcellular location">
    <subcellularLocation>
        <location evidence="3">Nucleus</location>
        <location evidence="3">PML body</location>
    </subcellularLocation>
</comment>
<dbReference type="InterPro" id="IPR036691">
    <property type="entry name" value="Endo/exonu/phosph_ase_sf"/>
</dbReference>
<evidence type="ECO:0000256" key="10">
    <source>
        <dbReference type="ARBA" id="ARBA00023242"/>
    </source>
</evidence>
<keyword evidence="7" id="KW-0378">Hydrolase</keyword>
<dbReference type="Gene3D" id="3.60.10.10">
    <property type="entry name" value="Endonuclease/exonuclease/phosphatase"/>
    <property type="match status" value="1"/>
</dbReference>
<evidence type="ECO:0000256" key="3">
    <source>
        <dbReference type="ARBA" id="ARBA00004322"/>
    </source>
</evidence>
<comment type="caution">
    <text evidence="12">The sequence shown here is derived from an EMBL/GenBank/DDBJ whole genome shotgun (WGS) entry which is preliminary data.</text>
</comment>
<dbReference type="GO" id="GO:0006302">
    <property type="term" value="P:double-strand break repair"/>
    <property type="evidence" value="ECO:0007669"/>
    <property type="project" value="TreeGrafter"/>
</dbReference>
<evidence type="ECO:0000256" key="2">
    <source>
        <dbReference type="ARBA" id="ARBA00001946"/>
    </source>
</evidence>
<dbReference type="GO" id="GO:0070260">
    <property type="term" value="F:5'-tyrosyl-DNA phosphodiesterase activity"/>
    <property type="evidence" value="ECO:0007669"/>
    <property type="project" value="TreeGrafter"/>
</dbReference>
<dbReference type="EMBL" id="CAJNNW010032503">
    <property type="protein sequence ID" value="CAE8713522.1"/>
    <property type="molecule type" value="Genomic_DNA"/>
</dbReference>
<evidence type="ECO:0000256" key="1">
    <source>
        <dbReference type="ARBA" id="ARBA00001936"/>
    </source>
</evidence>
<feature type="non-terminal residue" evidence="12">
    <location>
        <position position="1"/>
    </location>
</feature>
<keyword evidence="5" id="KW-0479">Metal-binding</keyword>